<evidence type="ECO:0000256" key="1">
    <source>
        <dbReference type="SAM" id="MobiDB-lite"/>
    </source>
</evidence>
<dbReference type="OrthoDB" id="4368513at2759"/>
<feature type="region of interest" description="Disordered" evidence="1">
    <location>
        <begin position="42"/>
        <end position="85"/>
    </location>
</feature>
<keyword evidence="3" id="KW-1185">Reference proteome</keyword>
<organism evidence="2 3">
    <name type="scientific">Lophium mytilinum</name>
    <dbReference type="NCBI Taxonomy" id="390894"/>
    <lineage>
        <taxon>Eukaryota</taxon>
        <taxon>Fungi</taxon>
        <taxon>Dikarya</taxon>
        <taxon>Ascomycota</taxon>
        <taxon>Pezizomycotina</taxon>
        <taxon>Dothideomycetes</taxon>
        <taxon>Pleosporomycetidae</taxon>
        <taxon>Mytilinidiales</taxon>
        <taxon>Mytilinidiaceae</taxon>
        <taxon>Lophium</taxon>
    </lineage>
</organism>
<gene>
    <name evidence="2" type="ORF">BU16DRAFT_532567</name>
</gene>
<accession>A0A6A6RCA6</accession>
<dbReference type="AlphaFoldDB" id="A0A6A6RCA6"/>
<feature type="compositionally biased region" description="Basic and acidic residues" evidence="1">
    <location>
        <begin position="52"/>
        <end position="66"/>
    </location>
</feature>
<dbReference type="EMBL" id="MU004181">
    <property type="protein sequence ID" value="KAF2502181.1"/>
    <property type="molecule type" value="Genomic_DNA"/>
</dbReference>
<evidence type="ECO:0000313" key="2">
    <source>
        <dbReference type="EMBL" id="KAF2502181.1"/>
    </source>
</evidence>
<evidence type="ECO:0000313" key="3">
    <source>
        <dbReference type="Proteomes" id="UP000799750"/>
    </source>
</evidence>
<protein>
    <submittedName>
        <fullName evidence="2">Uncharacterized protein</fullName>
    </submittedName>
</protein>
<reference evidence="2" key="1">
    <citation type="journal article" date="2020" name="Stud. Mycol.">
        <title>101 Dothideomycetes genomes: a test case for predicting lifestyles and emergence of pathogens.</title>
        <authorList>
            <person name="Haridas S."/>
            <person name="Albert R."/>
            <person name="Binder M."/>
            <person name="Bloem J."/>
            <person name="Labutti K."/>
            <person name="Salamov A."/>
            <person name="Andreopoulos B."/>
            <person name="Baker S."/>
            <person name="Barry K."/>
            <person name="Bills G."/>
            <person name="Bluhm B."/>
            <person name="Cannon C."/>
            <person name="Castanera R."/>
            <person name="Culley D."/>
            <person name="Daum C."/>
            <person name="Ezra D."/>
            <person name="Gonzalez J."/>
            <person name="Henrissat B."/>
            <person name="Kuo A."/>
            <person name="Liang C."/>
            <person name="Lipzen A."/>
            <person name="Lutzoni F."/>
            <person name="Magnuson J."/>
            <person name="Mondo S."/>
            <person name="Nolan M."/>
            <person name="Ohm R."/>
            <person name="Pangilinan J."/>
            <person name="Park H.-J."/>
            <person name="Ramirez L."/>
            <person name="Alfaro M."/>
            <person name="Sun H."/>
            <person name="Tritt A."/>
            <person name="Yoshinaga Y."/>
            <person name="Zwiers L.-H."/>
            <person name="Turgeon B."/>
            <person name="Goodwin S."/>
            <person name="Spatafora J."/>
            <person name="Crous P."/>
            <person name="Grigoriev I."/>
        </authorList>
    </citation>
    <scope>NUCLEOTIDE SEQUENCE</scope>
    <source>
        <strain evidence="2">CBS 269.34</strain>
    </source>
</reference>
<name>A0A6A6RCA6_9PEZI</name>
<feature type="region of interest" description="Disordered" evidence="1">
    <location>
        <begin position="8"/>
        <end position="27"/>
    </location>
</feature>
<dbReference type="Proteomes" id="UP000799750">
    <property type="component" value="Unassembled WGS sequence"/>
</dbReference>
<proteinExistence type="predicted"/>
<sequence>MLELTLLQNTKTNPWDSLTPPPKHRRTRCRRGRHILVPRRSFYPHMPNLSPKDLEDRERGRVDHSEGQGSRRHLRPEQGYHPRRLPMPLQSDITSAVAGAHYITVWDGAFFFYQWNVTRSDYQKLVVVSHRGQEQVKVAVQGYRRNPP</sequence>